<sequence>MRQPPSLHLFPFLLHLEPNNSTQMISAPDITDKMGRISALPFSSQSPQQQQQQQLPATASGRRPEPTETTGINSYRAANSATENSGDNTIMSETKEDSNGKTR</sequence>
<feature type="region of interest" description="Disordered" evidence="1">
    <location>
        <begin position="18"/>
        <end position="103"/>
    </location>
</feature>
<gene>
    <name evidence="2" type="ORF">PoB_001111400</name>
</gene>
<reference evidence="2 3" key="1">
    <citation type="journal article" date="2021" name="Elife">
        <title>Chloroplast acquisition without the gene transfer in kleptoplastic sea slugs, Plakobranchus ocellatus.</title>
        <authorList>
            <person name="Maeda T."/>
            <person name="Takahashi S."/>
            <person name="Yoshida T."/>
            <person name="Shimamura S."/>
            <person name="Takaki Y."/>
            <person name="Nagai Y."/>
            <person name="Toyoda A."/>
            <person name="Suzuki Y."/>
            <person name="Arimoto A."/>
            <person name="Ishii H."/>
            <person name="Satoh N."/>
            <person name="Nishiyama T."/>
            <person name="Hasebe M."/>
            <person name="Maruyama T."/>
            <person name="Minagawa J."/>
            <person name="Obokata J."/>
            <person name="Shigenobu S."/>
        </authorList>
    </citation>
    <scope>NUCLEOTIDE SEQUENCE [LARGE SCALE GENOMIC DNA]</scope>
</reference>
<name>A0AAV3YRK8_9GAST</name>
<feature type="compositionally biased region" description="Basic and acidic residues" evidence="1">
    <location>
        <begin position="93"/>
        <end position="103"/>
    </location>
</feature>
<accession>A0AAV3YRK8</accession>
<feature type="compositionally biased region" description="Polar residues" evidence="1">
    <location>
        <begin position="67"/>
        <end position="92"/>
    </location>
</feature>
<organism evidence="2 3">
    <name type="scientific">Plakobranchus ocellatus</name>
    <dbReference type="NCBI Taxonomy" id="259542"/>
    <lineage>
        <taxon>Eukaryota</taxon>
        <taxon>Metazoa</taxon>
        <taxon>Spiralia</taxon>
        <taxon>Lophotrochozoa</taxon>
        <taxon>Mollusca</taxon>
        <taxon>Gastropoda</taxon>
        <taxon>Heterobranchia</taxon>
        <taxon>Euthyneura</taxon>
        <taxon>Panpulmonata</taxon>
        <taxon>Sacoglossa</taxon>
        <taxon>Placobranchoidea</taxon>
        <taxon>Plakobranchidae</taxon>
        <taxon>Plakobranchus</taxon>
    </lineage>
</organism>
<evidence type="ECO:0000256" key="1">
    <source>
        <dbReference type="SAM" id="MobiDB-lite"/>
    </source>
</evidence>
<keyword evidence="3" id="KW-1185">Reference proteome</keyword>
<protein>
    <submittedName>
        <fullName evidence="2">Suppressor of tumorigenicity protein 7-like protein</fullName>
    </submittedName>
</protein>
<proteinExistence type="predicted"/>
<feature type="compositionally biased region" description="Low complexity" evidence="1">
    <location>
        <begin position="43"/>
        <end position="54"/>
    </location>
</feature>
<comment type="caution">
    <text evidence="2">The sequence shown here is derived from an EMBL/GenBank/DDBJ whole genome shotgun (WGS) entry which is preliminary data.</text>
</comment>
<dbReference type="AlphaFoldDB" id="A0AAV3YRK8"/>
<evidence type="ECO:0000313" key="2">
    <source>
        <dbReference type="EMBL" id="GFN84608.1"/>
    </source>
</evidence>
<dbReference type="Proteomes" id="UP000735302">
    <property type="component" value="Unassembled WGS sequence"/>
</dbReference>
<evidence type="ECO:0000313" key="3">
    <source>
        <dbReference type="Proteomes" id="UP000735302"/>
    </source>
</evidence>
<dbReference type="EMBL" id="BLXT01001319">
    <property type="protein sequence ID" value="GFN84608.1"/>
    <property type="molecule type" value="Genomic_DNA"/>
</dbReference>